<comment type="subcellular location">
    <subcellularLocation>
        <location evidence="2">Chromosome</location>
        <location evidence="2">Telomere</location>
    </subcellularLocation>
    <subcellularLocation>
        <location evidence="1">Nucleus</location>
    </subcellularLocation>
</comment>
<evidence type="ECO:0000256" key="4">
    <source>
        <dbReference type="ARBA" id="ARBA00022454"/>
    </source>
</evidence>
<dbReference type="Pfam" id="PF10451">
    <property type="entry name" value="Stn1"/>
    <property type="match status" value="1"/>
</dbReference>
<dbReference type="GO" id="GO:0003677">
    <property type="term" value="F:DNA binding"/>
    <property type="evidence" value="ECO:0007669"/>
    <property type="project" value="UniProtKB-KW"/>
</dbReference>
<dbReference type="EMBL" id="CACVKT020004797">
    <property type="protein sequence ID" value="CAC5391605.1"/>
    <property type="molecule type" value="Genomic_DNA"/>
</dbReference>
<dbReference type="PANTHER" id="PTHR13989">
    <property type="entry name" value="REPLICATION PROTEIN A-RELATED"/>
    <property type="match status" value="1"/>
</dbReference>
<name>A0A6J8C599_MYTCO</name>
<evidence type="ECO:0000256" key="6">
    <source>
        <dbReference type="ARBA" id="ARBA00023125"/>
    </source>
</evidence>
<keyword evidence="6" id="KW-0238">DNA-binding</keyword>
<dbReference type="AlphaFoldDB" id="A0A6J8C599"/>
<evidence type="ECO:0000256" key="8">
    <source>
        <dbReference type="ARBA" id="ARBA00030039"/>
    </source>
</evidence>
<dbReference type="Gene3D" id="2.40.50.140">
    <property type="entry name" value="Nucleic acid-binding proteins"/>
    <property type="match status" value="1"/>
</dbReference>
<dbReference type="SUPFAM" id="SSF50249">
    <property type="entry name" value="Nucleic acid-binding proteins"/>
    <property type="match status" value="1"/>
</dbReference>
<evidence type="ECO:0000313" key="11">
    <source>
        <dbReference type="EMBL" id="CAC5391605.1"/>
    </source>
</evidence>
<dbReference type="InterPro" id="IPR040260">
    <property type="entry name" value="RFA2-like"/>
</dbReference>
<dbReference type="GO" id="GO:0005634">
    <property type="term" value="C:nucleus"/>
    <property type="evidence" value="ECO:0007669"/>
    <property type="project" value="UniProtKB-SubCell"/>
</dbReference>
<feature type="domain" description="Stn1 C-terminal" evidence="9">
    <location>
        <begin position="246"/>
        <end position="347"/>
    </location>
</feature>
<evidence type="ECO:0000256" key="3">
    <source>
        <dbReference type="ARBA" id="ARBA00017411"/>
    </source>
</evidence>
<evidence type="ECO:0000256" key="5">
    <source>
        <dbReference type="ARBA" id="ARBA00022895"/>
    </source>
</evidence>
<proteinExistence type="predicted"/>
<gene>
    <name evidence="11" type="ORF">MCOR_26606</name>
</gene>
<organism evidence="11 12">
    <name type="scientific">Mytilus coruscus</name>
    <name type="common">Sea mussel</name>
    <dbReference type="NCBI Taxonomy" id="42192"/>
    <lineage>
        <taxon>Eukaryota</taxon>
        <taxon>Metazoa</taxon>
        <taxon>Spiralia</taxon>
        <taxon>Lophotrochozoa</taxon>
        <taxon>Mollusca</taxon>
        <taxon>Bivalvia</taxon>
        <taxon>Autobranchia</taxon>
        <taxon>Pteriomorphia</taxon>
        <taxon>Mytilida</taxon>
        <taxon>Mytiloidea</taxon>
        <taxon>Mytilidae</taxon>
        <taxon>Mytilinae</taxon>
        <taxon>Mytilus</taxon>
    </lineage>
</organism>
<evidence type="ECO:0000256" key="7">
    <source>
        <dbReference type="ARBA" id="ARBA00023242"/>
    </source>
</evidence>
<evidence type="ECO:0000256" key="2">
    <source>
        <dbReference type="ARBA" id="ARBA00004574"/>
    </source>
</evidence>
<dbReference type="GO" id="GO:0000781">
    <property type="term" value="C:chromosome, telomeric region"/>
    <property type="evidence" value="ECO:0007669"/>
    <property type="project" value="UniProtKB-SubCell"/>
</dbReference>
<evidence type="ECO:0000259" key="10">
    <source>
        <dbReference type="Pfam" id="PF10451"/>
    </source>
</evidence>
<dbReference type="Pfam" id="PF09170">
    <property type="entry name" value="STN1_2"/>
    <property type="match status" value="1"/>
</dbReference>
<dbReference type="Proteomes" id="UP000507470">
    <property type="component" value="Unassembled WGS sequence"/>
</dbReference>
<evidence type="ECO:0000313" key="12">
    <source>
        <dbReference type="Proteomes" id="UP000507470"/>
    </source>
</evidence>
<dbReference type="InterPro" id="IPR018856">
    <property type="entry name" value="Stn1_N"/>
</dbReference>
<dbReference type="PANTHER" id="PTHR13989:SF33">
    <property type="entry name" value="CST COMPLEX SUBUNIT STN1"/>
    <property type="match status" value="1"/>
</dbReference>
<dbReference type="OrthoDB" id="77828at2759"/>
<evidence type="ECO:0000256" key="1">
    <source>
        <dbReference type="ARBA" id="ARBA00004123"/>
    </source>
</evidence>
<keyword evidence="4" id="KW-0158">Chromosome</keyword>
<keyword evidence="7" id="KW-0539">Nucleus</keyword>
<keyword evidence="12" id="KW-1185">Reference proteome</keyword>
<accession>A0A6J8C599</accession>
<feature type="domain" description="CST complex subunit Stn1 N-terminal" evidence="10">
    <location>
        <begin position="16"/>
        <end position="97"/>
    </location>
</feature>
<dbReference type="InterPro" id="IPR036388">
    <property type="entry name" value="WH-like_DNA-bd_sf"/>
</dbReference>
<protein>
    <recommendedName>
        <fullName evidence="3">CST complex subunit STN1</fullName>
    </recommendedName>
    <alternativeName>
        <fullName evidence="8">Suppressor of cdc thirteen homolog</fullName>
    </alternativeName>
</protein>
<evidence type="ECO:0000259" key="9">
    <source>
        <dbReference type="Pfam" id="PF09170"/>
    </source>
</evidence>
<dbReference type="Gene3D" id="1.10.10.10">
    <property type="entry name" value="Winged helix-like DNA-binding domain superfamily/Winged helix DNA-binding domain"/>
    <property type="match status" value="1"/>
</dbReference>
<dbReference type="InterPro" id="IPR015253">
    <property type="entry name" value="CST_STN1_C"/>
</dbReference>
<keyword evidence="5" id="KW-0779">Telomere</keyword>
<reference evidence="11 12" key="1">
    <citation type="submission" date="2020-06" db="EMBL/GenBank/DDBJ databases">
        <authorList>
            <person name="Li R."/>
            <person name="Bekaert M."/>
        </authorList>
    </citation>
    <scope>NUCLEOTIDE SEQUENCE [LARGE SCALE GENOMIC DNA]</scope>
    <source>
        <strain evidence="12">wild</strain>
    </source>
</reference>
<sequence>MASIIDTPGSKDSSTLQFYSEENWGLDFYFQTYNKMFVCDILSMSEYPMFPGAYMYKNHPIYKVDVVGVIVKVDQNSKCFMYEVDDGTGVVSCSCWKFSYSDKHYENVRNDMCKLPVELQRKFKSLDKTEEFSGYTLGCVIHVRGKISIFREKRQIVAANHQLVSDPMLEVFRMMELPKLYQMKYDKPFELPWKVAKKLMSKTDENDLNTNDMKEIKTTLYGHLQSTNIIEVTAHVALKLDGLQAISNRLNSEMLHKCIEEVLISLEDDGFLCRRIENDKVFEVLRKDCDLEKTILHILKEECSKEKYIDKGCHYMHVIDILHRTYQYSHVKKQCVMYCLDKLELQSYSPQLFSQLLEQYESSIYDEYGIEGEEEGSSVPPLACEFSKEKSSSPILGLVDENGYVVIYNTNKYGQEAIVKGWFLDTCTRQCKYKKSYHKKYALA</sequence>
<dbReference type="InterPro" id="IPR012340">
    <property type="entry name" value="NA-bd_OB-fold"/>
</dbReference>